<organism evidence="4 5">
    <name type="scientific">Fusarium coffeatum</name>
    <dbReference type="NCBI Taxonomy" id="231269"/>
    <lineage>
        <taxon>Eukaryota</taxon>
        <taxon>Fungi</taxon>
        <taxon>Dikarya</taxon>
        <taxon>Ascomycota</taxon>
        <taxon>Pezizomycotina</taxon>
        <taxon>Sordariomycetes</taxon>
        <taxon>Hypocreomycetidae</taxon>
        <taxon>Hypocreales</taxon>
        <taxon>Nectriaceae</taxon>
        <taxon>Fusarium</taxon>
        <taxon>Fusarium incarnatum-equiseti species complex</taxon>
    </lineage>
</organism>
<feature type="domain" description="NACHT" evidence="3">
    <location>
        <begin position="408"/>
        <end position="548"/>
    </location>
</feature>
<dbReference type="InterPro" id="IPR056884">
    <property type="entry name" value="NPHP3-like_N"/>
</dbReference>
<evidence type="ECO:0000313" key="4">
    <source>
        <dbReference type="EMBL" id="RBR08934.1"/>
    </source>
</evidence>
<dbReference type="RefSeq" id="XP_031011734.1">
    <property type="nucleotide sequence ID" value="XM_031164249.1"/>
</dbReference>
<comment type="caution">
    <text evidence="4">The sequence shown here is derived from an EMBL/GenBank/DDBJ whole genome shotgun (WGS) entry which is preliminary data.</text>
</comment>
<feature type="region of interest" description="Disordered" evidence="2">
    <location>
        <begin position="1"/>
        <end position="56"/>
    </location>
</feature>
<reference evidence="4 5" key="1">
    <citation type="submission" date="2018-06" db="EMBL/GenBank/DDBJ databases">
        <title>Fusarium incarnatum-equiseti species complex species 28.</title>
        <authorList>
            <person name="Gardiner D.M."/>
        </authorList>
    </citation>
    <scope>NUCLEOTIDE SEQUENCE [LARGE SCALE GENOMIC DNA]</scope>
    <source>
        <strain evidence="4 5">FIESC_28</strain>
    </source>
</reference>
<dbReference type="PROSITE" id="PS50837">
    <property type="entry name" value="NACHT"/>
    <property type="match status" value="1"/>
</dbReference>
<dbReference type="PANTHER" id="PTHR10039:SF14">
    <property type="entry name" value="NACHT DOMAIN-CONTAINING PROTEIN"/>
    <property type="match status" value="1"/>
</dbReference>
<feature type="compositionally biased region" description="Polar residues" evidence="2">
    <location>
        <begin position="21"/>
        <end position="56"/>
    </location>
</feature>
<dbReference type="EMBL" id="QKXC01000276">
    <property type="protein sequence ID" value="RBR08934.1"/>
    <property type="molecule type" value="Genomic_DNA"/>
</dbReference>
<dbReference type="AlphaFoldDB" id="A0A366QVI7"/>
<feature type="compositionally biased region" description="Basic and acidic residues" evidence="2">
    <location>
        <begin position="7"/>
        <end position="18"/>
    </location>
</feature>
<dbReference type="Pfam" id="PF17100">
    <property type="entry name" value="NACHT_N"/>
    <property type="match status" value="1"/>
</dbReference>
<protein>
    <recommendedName>
        <fullName evidence="3">NACHT domain-containing protein</fullName>
    </recommendedName>
</protein>
<dbReference type="Gene3D" id="3.40.50.300">
    <property type="entry name" value="P-loop containing nucleotide triphosphate hydrolases"/>
    <property type="match status" value="1"/>
</dbReference>
<dbReference type="InterPro" id="IPR007111">
    <property type="entry name" value="NACHT_NTPase"/>
</dbReference>
<gene>
    <name evidence="4" type="ORF">FIESC28_10114</name>
</gene>
<keyword evidence="1" id="KW-0677">Repeat</keyword>
<evidence type="ECO:0000256" key="1">
    <source>
        <dbReference type="ARBA" id="ARBA00022737"/>
    </source>
</evidence>
<dbReference type="PANTHER" id="PTHR10039">
    <property type="entry name" value="AMELOGENIN"/>
    <property type="match status" value="1"/>
</dbReference>
<evidence type="ECO:0000313" key="5">
    <source>
        <dbReference type="Proteomes" id="UP000253153"/>
    </source>
</evidence>
<dbReference type="InterPro" id="IPR031359">
    <property type="entry name" value="NACHT_N"/>
</dbReference>
<dbReference type="OrthoDB" id="538223at2759"/>
<dbReference type="SUPFAM" id="SSF52540">
    <property type="entry name" value="P-loop containing nucleoside triphosphate hydrolases"/>
    <property type="match status" value="1"/>
</dbReference>
<accession>A0A366QVI7</accession>
<dbReference type="InterPro" id="IPR027417">
    <property type="entry name" value="P-loop_NTPase"/>
</dbReference>
<keyword evidence="5" id="KW-1185">Reference proteome</keyword>
<evidence type="ECO:0000256" key="2">
    <source>
        <dbReference type="SAM" id="MobiDB-lite"/>
    </source>
</evidence>
<evidence type="ECO:0000259" key="3">
    <source>
        <dbReference type="PROSITE" id="PS50837"/>
    </source>
</evidence>
<dbReference type="Proteomes" id="UP000253153">
    <property type="component" value="Unassembled WGS sequence"/>
</dbReference>
<dbReference type="Pfam" id="PF24883">
    <property type="entry name" value="NPHP3_N"/>
    <property type="match status" value="1"/>
</dbReference>
<proteinExistence type="predicted"/>
<sequence length="913" mass="103492">MKKRYDRLKQRFRSRDDDIGSANTPDVSQPAASTTQTPNSFTQLTGSTDDSACNSRTAPPIEELSVSTVPLQTAPRDQDTCLSLSEKLWTKAYDGLKEKESDLVQEYEKILSKVQEEWTETATPSEIDSLQHCKNDKARQMWKLVYAGLERTKRQAEYKETASSFMEAINNIKGLIDKVAKYSAEASIVWVGVSLGLEVLSNPMKEPGLNRKAIAYVLSKMEWYWNLADVALGQKQSSSPSTPPDTLRNNLEGHIVDFFKKLLLFQMRSACLYYRNWASIILRDIVKLDDWNGKLTELKDAEAAIRRDIQQYNSEDVKVKLAGIEDNSTLQAESLENIYTAIRDEARRREMKEQNEEDKKCLRALHVTDPQLDKQRIQNQKHGLQTDLCDWVFTSTAYEQFMTDNSIRVLWINGLPGKGKTMLACGVIDRLKKSLRPLAFFFFEGSAAKDNLSGAIRGLLYMLLEYQPSLMSIVRPHYERMGEKLFDSHNSSIMLVEILTEMLQDSCLHEAIMVIDALDECSERSDLIDVINNLSQSCSTQWILTSRPWPEIKTELSAAQGMILLSLEDEKESVSKAVKSYIVTTVNNLVRKWGDDPALKEAISEYMYSHADNTFLWVALVCQRLASSRIPKRRVLEVLKTFPTTLNDLYDAMMTRILGSEEKDRLIRILATVCVAYRRLTPAELATLVGDMKEDDIADAVDWCGSFLNCQNNEIFLIHQSARDFLVNNIPDTIFPEGIGFQHHSMFLNSLEGLSATLQRDIYGLGHSRLAGAQLPTPNPDPLARIRYSCVYWVDHLKSSKSQCETSDNELEDGGLVHQFFRSKYLNWLEALSLLLKVPEGISAVQNLEFLATKATGLAELLLDARRFVLYYKIPIEVDPLQVYASALVFSPTGSLVRQLLEFVSPDNGIRCK</sequence>
<dbReference type="GeneID" id="41999545"/>
<name>A0A366QVI7_9HYPO</name>